<protein>
    <submittedName>
        <fullName evidence="2">Uncharacterized protein</fullName>
    </submittedName>
</protein>
<evidence type="ECO:0000256" key="1">
    <source>
        <dbReference type="SAM" id="Phobius"/>
    </source>
</evidence>
<keyword evidence="1" id="KW-0812">Transmembrane</keyword>
<keyword evidence="1" id="KW-1133">Transmembrane helix</keyword>
<organism evidence="2">
    <name type="scientific">uncultured marine phage</name>
    <dbReference type="NCBI Taxonomy" id="707152"/>
    <lineage>
        <taxon>Viruses</taxon>
        <taxon>environmental samples</taxon>
    </lineage>
</organism>
<keyword evidence="1" id="KW-0472">Membrane</keyword>
<accession>A0A8D9FQE3</accession>
<evidence type="ECO:0000313" key="2">
    <source>
        <dbReference type="EMBL" id="CAG7581045.1"/>
    </source>
</evidence>
<feature type="transmembrane region" description="Helical" evidence="1">
    <location>
        <begin position="6"/>
        <end position="23"/>
    </location>
</feature>
<name>A0A8D9FQE3_9VIRU</name>
<reference evidence="2" key="1">
    <citation type="submission" date="2021-06" db="EMBL/GenBank/DDBJ databases">
        <authorList>
            <person name="Gannon L."/>
            <person name="Redgwell R T."/>
            <person name="Michniewski S."/>
            <person name="Harrison D C."/>
            <person name="Millard A."/>
        </authorList>
    </citation>
    <scope>NUCLEOTIDE SEQUENCE</scope>
</reference>
<gene>
    <name evidence="2" type="ORF">SLAVMIC_00644</name>
</gene>
<dbReference type="EMBL" id="OU342829">
    <property type="protein sequence ID" value="CAG7581045.1"/>
    <property type="molecule type" value="Genomic_DNA"/>
</dbReference>
<proteinExistence type="predicted"/>
<sequence length="63" mass="7489">MEYMLYILIMVVIIQSAINIFLLKELRKGKNDRKSINKNLDKSAKVMKYLMDKLKSRDIINKN</sequence>